<keyword evidence="3" id="KW-1185">Reference proteome</keyword>
<accession>A0ABV5IHC6</accession>
<proteinExistence type="predicted"/>
<sequence length="265" mass="29453">MRRMITTLVVCGALLTGVAPAHAVIKDPVQALKAVLAPGRGMHVTETTTLMEGAAERTERRREGTFAFDAEGRITALDVRTTGGEYGPERAIGFNHDIGGTSYQSGGRIGKWLKKGKTWWKDSHQLHLWHTELLGYDEQLINPAEPATLAALLKHGQRDGDTVTGTLTFKELVRVSRWAQHSTHGQWDQEAELSYTVTLTPAGLVGRVRSTFTFPDVFEELTGRTLYVDTRYHEWGEKVSIKAPDARRTTTELCIEGLCNWRLPG</sequence>
<evidence type="ECO:0000313" key="3">
    <source>
        <dbReference type="Proteomes" id="UP001589647"/>
    </source>
</evidence>
<evidence type="ECO:0000256" key="1">
    <source>
        <dbReference type="SAM" id="SignalP"/>
    </source>
</evidence>
<feature type="signal peptide" evidence="1">
    <location>
        <begin position="1"/>
        <end position="23"/>
    </location>
</feature>
<organism evidence="2 3">
    <name type="scientific">Nonomuraea spiralis</name>
    <dbReference type="NCBI Taxonomy" id="46182"/>
    <lineage>
        <taxon>Bacteria</taxon>
        <taxon>Bacillati</taxon>
        <taxon>Actinomycetota</taxon>
        <taxon>Actinomycetes</taxon>
        <taxon>Streptosporangiales</taxon>
        <taxon>Streptosporangiaceae</taxon>
        <taxon>Nonomuraea</taxon>
    </lineage>
</organism>
<feature type="chain" id="PRO_5045847877" evidence="1">
    <location>
        <begin position="24"/>
        <end position="265"/>
    </location>
</feature>
<reference evidence="2 3" key="1">
    <citation type="submission" date="2024-09" db="EMBL/GenBank/DDBJ databases">
        <authorList>
            <person name="Sun Q."/>
            <person name="Mori K."/>
        </authorList>
    </citation>
    <scope>NUCLEOTIDE SEQUENCE [LARGE SCALE GENOMIC DNA]</scope>
    <source>
        <strain evidence="2 3">CCM 3426</strain>
    </source>
</reference>
<evidence type="ECO:0000313" key="2">
    <source>
        <dbReference type="EMBL" id="MFB9203767.1"/>
    </source>
</evidence>
<dbReference type="RefSeq" id="WP_189649181.1">
    <property type="nucleotide sequence ID" value="NZ_BMRC01000009.1"/>
</dbReference>
<dbReference type="Proteomes" id="UP001589647">
    <property type="component" value="Unassembled WGS sequence"/>
</dbReference>
<name>A0ABV5IHC6_9ACTN</name>
<dbReference type="EMBL" id="JBHMEI010000015">
    <property type="protein sequence ID" value="MFB9203767.1"/>
    <property type="molecule type" value="Genomic_DNA"/>
</dbReference>
<protein>
    <submittedName>
        <fullName evidence="2">Uncharacterized protein</fullName>
    </submittedName>
</protein>
<keyword evidence="1" id="KW-0732">Signal</keyword>
<comment type="caution">
    <text evidence="2">The sequence shown here is derived from an EMBL/GenBank/DDBJ whole genome shotgun (WGS) entry which is preliminary data.</text>
</comment>
<gene>
    <name evidence="2" type="ORF">ACFFV7_21430</name>
</gene>